<dbReference type="InterPro" id="IPR023198">
    <property type="entry name" value="PGP-like_dom2"/>
</dbReference>
<dbReference type="OrthoDB" id="9795007at2"/>
<dbReference type="PANTHER" id="PTHR47829">
    <property type="entry name" value="HYDROLASE, PUTATIVE (AFU_ORTHOLOGUE AFUA_1G12880)-RELATED"/>
    <property type="match status" value="1"/>
</dbReference>
<evidence type="ECO:0000313" key="1">
    <source>
        <dbReference type="EMBL" id="PSM42959.1"/>
    </source>
</evidence>
<dbReference type="PRINTS" id="PR00413">
    <property type="entry name" value="HADHALOGNASE"/>
</dbReference>
<comment type="caution">
    <text evidence="1">The sequence shown here is derived from an EMBL/GenBank/DDBJ whole genome shotgun (WGS) entry which is preliminary data.</text>
</comment>
<reference evidence="1 2" key="1">
    <citation type="submission" date="2018-03" db="EMBL/GenBank/DDBJ databases">
        <title>Streptomyces dioscori sp. nov., a novel endophytic actinobacterium isolated from bulbil of Dioscorea bulbifera L.</title>
        <authorList>
            <person name="Zhikuan W."/>
        </authorList>
    </citation>
    <scope>NUCLEOTIDE SEQUENCE [LARGE SCALE GENOMIC DNA]</scope>
    <source>
        <strain evidence="1 2">A217</strain>
    </source>
</reference>
<dbReference type="PANTHER" id="PTHR47829:SF1">
    <property type="entry name" value="HAD FAMILY PHOSPHATASE"/>
    <property type="match status" value="1"/>
</dbReference>
<keyword evidence="2" id="KW-1185">Reference proteome</keyword>
<dbReference type="InterPro" id="IPR023214">
    <property type="entry name" value="HAD_sf"/>
</dbReference>
<dbReference type="Proteomes" id="UP000240429">
    <property type="component" value="Unassembled WGS sequence"/>
</dbReference>
<dbReference type="EMBL" id="PYBJ01000007">
    <property type="protein sequence ID" value="PSM42959.1"/>
    <property type="molecule type" value="Genomic_DNA"/>
</dbReference>
<dbReference type="SUPFAM" id="SSF56784">
    <property type="entry name" value="HAD-like"/>
    <property type="match status" value="1"/>
</dbReference>
<dbReference type="InterPro" id="IPR036412">
    <property type="entry name" value="HAD-like_sf"/>
</dbReference>
<dbReference type="InterPro" id="IPR006439">
    <property type="entry name" value="HAD-SF_hydro_IA"/>
</dbReference>
<proteinExistence type="predicted"/>
<dbReference type="AlphaFoldDB" id="A0A2P8Q9N6"/>
<dbReference type="Gene3D" id="1.10.150.240">
    <property type="entry name" value="Putative phosphatase, domain 2"/>
    <property type="match status" value="1"/>
</dbReference>
<dbReference type="SFLD" id="SFLDS00003">
    <property type="entry name" value="Haloacid_Dehalogenase"/>
    <property type="match status" value="1"/>
</dbReference>
<evidence type="ECO:0000313" key="2">
    <source>
        <dbReference type="Proteomes" id="UP000240429"/>
    </source>
</evidence>
<dbReference type="RefSeq" id="WP_107016641.1">
    <property type="nucleotide sequence ID" value="NZ_KZ679041.1"/>
</dbReference>
<dbReference type="Gene3D" id="3.40.50.1000">
    <property type="entry name" value="HAD superfamily/HAD-like"/>
    <property type="match status" value="1"/>
</dbReference>
<accession>A0A2P8Q9N6</accession>
<dbReference type="SFLD" id="SFLDG01129">
    <property type="entry name" value="C1.5:_HAD__Beta-PGM__Phosphata"/>
    <property type="match status" value="1"/>
</dbReference>
<dbReference type="InterPro" id="IPR052898">
    <property type="entry name" value="ACAD10-like"/>
</dbReference>
<organism evidence="1 2">
    <name type="scientific">Streptomyces dioscori</name>
    <dbReference type="NCBI Taxonomy" id="2109333"/>
    <lineage>
        <taxon>Bacteria</taxon>
        <taxon>Bacillati</taxon>
        <taxon>Actinomycetota</taxon>
        <taxon>Actinomycetes</taxon>
        <taxon>Kitasatosporales</taxon>
        <taxon>Streptomycetaceae</taxon>
        <taxon>Streptomyces</taxon>
        <taxon>Streptomyces aurantiacus group</taxon>
    </lineage>
</organism>
<dbReference type="Pfam" id="PF00702">
    <property type="entry name" value="Hydrolase"/>
    <property type="match status" value="1"/>
</dbReference>
<name>A0A2P8Q9N6_9ACTN</name>
<dbReference type="NCBIfam" id="TIGR01509">
    <property type="entry name" value="HAD-SF-IA-v3"/>
    <property type="match status" value="1"/>
</dbReference>
<sequence>MTDRTGLVLDFGGVLTTPLLPAVLAFEKREGLAEGALITALYLDEDAIRHTQELERGEITQREWNDRASRSLGLAPNNLMGRIFSDLRPQTALITAAAAARRAGIRVGILSNSVGLEPWNLYEGYDLETLYDAVVISEEHRMRKPEPEIFQLMLGRLGLAAEQCVFVDDTEQYLPPAAALGFATVHAVEPSRTVTELETLLGVRLAGAV</sequence>
<protein>
    <submittedName>
        <fullName evidence="1">Haloacid dehalogenase</fullName>
    </submittedName>
</protein>
<gene>
    <name evidence="1" type="ORF">C6Y14_12305</name>
</gene>